<dbReference type="Gene3D" id="3.60.20.40">
    <property type="match status" value="1"/>
</dbReference>
<dbReference type="Gene3D" id="1.10.246.130">
    <property type="match status" value="1"/>
</dbReference>
<gene>
    <name evidence="6" type="ORF">CSW64_18280</name>
</gene>
<keyword evidence="3" id="KW-0378">Hydrolase</keyword>
<evidence type="ECO:0000256" key="2">
    <source>
        <dbReference type="ARBA" id="ARBA00022679"/>
    </source>
</evidence>
<organism evidence="6 7">
    <name type="scientific">Caulobacter mirabilis</name>
    <dbReference type="NCBI Taxonomy" id="69666"/>
    <lineage>
        <taxon>Bacteria</taxon>
        <taxon>Pseudomonadati</taxon>
        <taxon>Pseudomonadota</taxon>
        <taxon>Alphaproteobacteria</taxon>
        <taxon>Caulobacterales</taxon>
        <taxon>Caulobacteraceae</taxon>
        <taxon>Caulobacter</taxon>
    </lineage>
</organism>
<keyword evidence="4" id="KW-0865">Zymogen</keyword>
<dbReference type="InterPro" id="IPR029055">
    <property type="entry name" value="Ntn_hydrolases_N"/>
</dbReference>
<protein>
    <submittedName>
        <fullName evidence="6">Gamma-glutamyltransferase</fullName>
    </submittedName>
</protein>
<proteinExistence type="inferred from homology"/>
<keyword evidence="7" id="KW-1185">Reference proteome</keyword>
<accession>A0A2D2B1S5</accession>
<dbReference type="KEGG" id="cmb:CSW64_18280"/>
<reference evidence="6 7" key="1">
    <citation type="submission" date="2017-10" db="EMBL/GenBank/DDBJ databases">
        <title>Genome sequence of Caulobacter mirabilis FWC38.</title>
        <authorList>
            <person name="Fiebig A."/>
            <person name="Crosson S."/>
        </authorList>
    </citation>
    <scope>NUCLEOTIDE SEQUENCE [LARGE SCALE GENOMIC DNA]</scope>
    <source>
        <strain evidence="6 7">FWC 38</strain>
    </source>
</reference>
<dbReference type="PANTHER" id="PTHR43199">
    <property type="entry name" value="GLUTATHIONE HYDROLASE"/>
    <property type="match status" value="1"/>
</dbReference>
<sequence>MSRLIRSSIVGAAIAAVLAGSPVAAADLAVAPAGAAPVAVPATQGRAFVAAANPLAVEAGLDVLRQGGSAVDAAVAIQAMLGLVEPQSSGIAGGAFLMHYDAATGQATAWNGRETAPAGATPGMFLDADGKPLKRADAVASGRATGVPGVLAMLAQVQKLHGKLAWSRLFETTARTAQDGFVVTPRMANMIERYAATPKAPDAKAYFARPDGSPLQTGDILKNPAYAAVLRRIAAEGVSAFYAGPVAEKIVARTRAEPYGGSMTLADIAGYRPEQIGALCRPYRVYVLCAPAPPASGVGLLELMGLLERTDIATRGPSDPQAWYLFAEASRVMYADRDRYVGDPHFVTVPVQGLLETRYLDERAALVGERAGPPPQAGKPAGAKMVGADATREPAGTTHFVVVDGDGDVVSMTTTVESYFGTGRMVEGFFLNNQLTDFSFSPTEKDGAPAANAVAGGKRPRSSMTPVIIFGKDGRFVGAIGSPGGNAIPAYVAKTLVGVLDWKMPMQAAMDLPNLVARGADFNGEAHKFSPEILEGLRARGIEVKRGAGEESGLHGVMVEGGAFVGGADSRREGVVRTLETGKR</sequence>
<feature type="chain" id="PRO_5013723122" evidence="5">
    <location>
        <begin position="26"/>
        <end position="584"/>
    </location>
</feature>
<dbReference type="Proteomes" id="UP000228945">
    <property type="component" value="Chromosome"/>
</dbReference>
<dbReference type="InterPro" id="IPR051792">
    <property type="entry name" value="GGT_bact"/>
</dbReference>
<comment type="similarity">
    <text evidence="1">Belongs to the gamma-glutamyltransferase family.</text>
</comment>
<evidence type="ECO:0000256" key="5">
    <source>
        <dbReference type="SAM" id="SignalP"/>
    </source>
</evidence>
<dbReference type="PANTHER" id="PTHR43199:SF1">
    <property type="entry name" value="GLUTATHIONE HYDROLASE PROENZYME"/>
    <property type="match status" value="1"/>
</dbReference>
<dbReference type="SUPFAM" id="SSF56235">
    <property type="entry name" value="N-terminal nucleophile aminohydrolases (Ntn hydrolases)"/>
    <property type="match status" value="1"/>
</dbReference>
<name>A0A2D2B1S5_9CAUL</name>
<keyword evidence="2 6" id="KW-0808">Transferase</keyword>
<keyword evidence="5" id="KW-0732">Signal</keyword>
<evidence type="ECO:0000313" key="7">
    <source>
        <dbReference type="Proteomes" id="UP000228945"/>
    </source>
</evidence>
<dbReference type="AlphaFoldDB" id="A0A2D2B1S5"/>
<evidence type="ECO:0000256" key="3">
    <source>
        <dbReference type="ARBA" id="ARBA00022801"/>
    </source>
</evidence>
<dbReference type="InterPro" id="IPR043137">
    <property type="entry name" value="GGT_ssub_C"/>
</dbReference>
<evidence type="ECO:0000256" key="1">
    <source>
        <dbReference type="ARBA" id="ARBA00009381"/>
    </source>
</evidence>
<dbReference type="GO" id="GO:0016740">
    <property type="term" value="F:transferase activity"/>
    <property type="evidence" value="ECO:0007669"/>
    <property type="project" value="UniProtKB-KW"/>
</dbReference>
<dbReference type="Pfam" id="PF01019">
    <property type="entry name" value="G_glu_transpept"/>
    <property type="match status" value="1"/>
</dbReference>
<evidence type="ECO:0000313" key="6">
    <source>
        <dbReference type="EMBL" id="ATQ44193.1"/>
    </source>
</evidence>
<dbReference type="RefSeq" id="WP_099623441.1">
    <property type="nucleotide sequence ID" value="NZ_CP024201.1"/>
</dbReference>
<dbReference type="OrthoDB" id="9781342at2"/>
<dbReference type="PRINTS" id="PR01210">
    <property type="entry name" value="GGTRANSPTASE"/>
</dbReference>
<dbReference type="InterPro" id="IPR043138">
    <property type="entry name" value="GGT_lsub"/>
</dbReference>
<dbReference type="GO" id="GO:0016787">
    <property type="term" value="F:hydrolase activity"/>
    <property type="evidence" value="ECO:0007669"/>
    <property type="project" value="UniProtKB-KW"/>
</dbReference>
<dbReference type="EMBL" id="CP024201">
    <property type="protein sequence ID" value="ATQ44193.1"/>
    <property type="molecule type" value="Genomic_DNA"/>
</dbReference>
<feature type="signal peptide" evidence="5">
    <location>
        <begin position="1"/>
        <end position="25"/>
    </location>
</feature>
<evidence type="ECO:0000256" key="4">
    <source>
        <dbReference type="ARBA" id="ARBA00023145"/>
    </source>
</evidence>